<keyword evidence="1" id="KW-0472">Membrane</keyword>
<sequence length="94" mass="10256">LATSSIGSLVVAGCGLLAGLLYRYTFIQRINLIPLSVSRVLSRILSPIFASSEPKDNQTPIGATLEIQRQQALDQKLRIEELLTVGNSLNQNTF</sequence>
<feature type="transmembrane region" description="Helical" evidence="1">
    <location>
        <begin position="6"/>
        <end position="24"/>
    </location>
</feature>
<protein>
    <submittedName>
        <fullName evidence="2">Chloride channel protein</fullName>
    </submittedName>
</protein>
<organism evidence="2">
    <name type="scientific">Rodentolepis nana</name>
    <name type="common">Dwarf tapeworm</name>
    <name type="synonym">Hymenolepis nana</name>
    <dbReference type="NCBI Taxonomy" id="102285"/>
    <lineage>
        <taxon>Eukaryota</taxon>
        <taxon>Metazoa</taxon>
        <taxon>Spiralia</taxon>
        <taxon>Lophotrochozoa</taxon>
        <taxon>Platyhelminthes</taxon>
        <taxon>Cestoda</taxon>
        <taxon>Eucestoda</taxon>
        <taxon>Cyclophyllidea</taxon>
        <taxon>Hymenolepididae</taxon>
        <taxon>Rodentolepis</taxon>
    </lineage>
</organism>
<reference evidence="2" key="1">
    <citation type="submission" date="2017-02" db="UniProtKB">
        <authorList>
            <consortium name="WormBaseParasite"/>
        </authorList>
    </citation>
    <scope>IDENTIFICATION</scope>
</reference>
<proteinExistence type="predicted"/>
<name>A0A0R3TRI6_RODNA</name>
<keyword evidence="1" id="KW-1133">Transmembrane helix</keyword>
<dbReference type="WBParaSite" id="HNAJ_0001020201-mRNA-1">
    <property type="protein sequence ID" value="HNAJ_0001020201-mRNA-1"/>
    <property type="gene ID" value="HNAJ_0001020201"/>
</dbReference>
<keyword evidence="1" id="KW-0812">Transmembrane</keyword>
<accession>A0A0R3TRI6</accession>
<evidence type="ECO:0000313" key="2">
    <source>
        <dbReference type="WBParaSite" id="HNAJ_0001020201-mRNA-1"/>
    </source>
</evidence>
<dbReference type="AlphaFoldDB" id="A0A0R3TRI6"/>
<evidence type="ECO:0000256" key="1">
    <source>
        <dbReference type="SAM" id="Phobius"/>
    </source>
</evidence>